<keyword evidence="6" id="KW-0812">Transmembrane</keyword>
<name>A0ABR7FX36_9FIRM</name>
<feature type="transmembrane region" description="Helical" evidence="6">
    <location>
        <begin position="359"/>
        <end position="381"/>
    </location>
</feature>
<evidence type="ECO:0000256" key="6">
    <source>
        <dbReference type="SAM" id="Phobius"/>
    </source>
</evidence>
<dbReference type="PROSITE" id="PS00108">
    <property type="entry name" value="PROTEIN_KINASE_ST"/>
    <property type="match status" value="1"/>
</dbReference>
<keyword evidence="4 8" id="KW-0418">Kinase</keyword>
<evidence type="ECO:0000313" key="9">
    <source>
        <dbReference type="Proteomes" id="UP000628463"/>
    </source>
</evidence>
<dbReference type="PANTHER" id="PTHR43289">
    <property type="entry name" value="MITOGEN-ACTIVATED PROTEIN KINASE KINASE KINASE 20-RELATED"/>
    <property type="match status" value="1"/>
</dbReference>
<keyword evidence="3" id="KW-0547">Nucleotide-binding</keyword>
<dbReference type="RefSeq" id="WP_186835761.1">
    <property type="nucleotide sequence ID" value="NZ_JACOPD010000001.1"/>
</dbReference>
<evidence type="ECO:0000256" key="4">
    <source>
        <dbReference type="ARBA" id="ARBA00022777"/>
    </source>
</evidence>
<keyword evidence="2" id="KW-0808">Transferase</keyword>
<organism evidence="8 9">
    <name type="scientific">Lachnospira hominis</name>
    <name type="common">ex Liu et al. 2021</name>
    <dbReference type="NCBI Taxonomy" id="2763051"/>
    <lineage>
        <taxon>Bacteria</taxon>
        <taxon>Bacillati</taxon>
        <taxon>Bacillota</taxon>
        <taxon>Clostridia</taxon>
        <taxon>Lachnospirales</taxon>
        <taxon>Lachnospiraceae</taxon>
        <taxon>Lachnospira</taxon>
    </lineage>
</organism>
<keyword evidence="9" id="KW-1185">Reference proteome</keyword>
<keyword evidence="6" id="KW-1133">Transmembrane helix</keyword>
<evidence type="ECO:0000256" key="2">
    <source>
        <dbReference type="ARBA" id="ARBA00022679"/>
    </source>
</evidence>
<gene>
    <name evidence="8" type="ORF">H8S01_00095</name>
</gene>
<dbReference type="InterPro" id="IPR008271">
    <property type="entry name" value="Ser/Thr_kinase_AS"/>
</dbReference>
<sequence length="382" mass="43626">MSSEIENECRLSYFKVIGTVNEKHNVYYVQNVEDKKIYVKKTLSVYNKDVYEYIKSTGSAFYPKIYECVEKDNHLIVIEEYINGDTLEEIIRKRGMLSEKETGDIAIRLCRALSLLHSHVPAFIHRDIKPSNIMITNDNIMKIIDINSAKEFHENSSEDTILFGTKNYAAPEQFGFGQSDKRTDIYALGVLINVCLTGQFPKDKLCTSHGFREIVKKCTNIEPQNRYNDVGELMNDIMVVLGMRQQSGNQYKKSFLDSQLNIAGIKPNPRFLPGFRTLIWWKMITAVLGYGFMVWLTMTMNMTEKDGSQSPPLETNCARIAFFLILLMTVFLVTDYLGMRSRLPFGKSKNNLLKFISAAVVWFIAAIAIIVLMVAVMFVLAA</sequence>
<dbReference type="PANTHER" id="PTHR43289:SF6">
    <property type="entry name" value="SERINE_THREONINE-PROTEIN KINASE NEKL-3"/>
    <property type="match status" value="1"/>
</dbReference>
<dbReference type="GO" id="GO:0016301">
    <property type="term" value="F:kinase activity"/>
    <property type="evidence" value="ECO:0007669"/>
    <property type="project" value="UniProtKB-KW"/>
</dbReference>
<dbReference type="InterPro" id="IPR011009">
    <property type="entry name" value="Kinase-like_dom_sf"/>
</dbReference>
<dbReference type="SUPFAM" id="SSF56112">
    <property type="entry name" value="Protein kinase-like (PK-like)"/>
    <property type="match status" value="1"/>
</dbReference>
<feature type="domain" description="Protein kinase" evidence="7">
    <location>
        <begin position="1"/>
        <end position="256"/>
    </location>
</feature>
<evidence type="ECO:0000313" key="8">
    <source>
        <dbReference type="EMBL" id="MBC5679368.1"/>
    </source>
</evidence>
<dbReference type="SMART" id="SM00220">
    <property type="entry name" value="S_TKc"/>
    <property type="match status" value="1"/>
</dbReference>
<protein>
    <recommendedName>
        <fullName evidence="1">non-specific serine/threonine protein kinase</fullName>
        <ecNumber evidence="1">2.7.11.1</ecNumber>
    </recommendedName>
</protein>
<keyword evidence="5" id="KW-0067">ATP-binding</keyword>
<dbReference type="Gene3D" id="1.10.510.10">
    <property type="entry name" value="Transferase(Phosphotransferase) domain 1"/>
    <property type="match status" value="1"/>
</dbReference>
<evidence type="ECO:0000256" key="3">
    <source>
        <dbReference type="ARBA" id="ARBA00022741"/>
    </source>
</evidence>
<accession>A0ABR7FX36</accession>
<keyword evidence="6" id="KW-0472">Membrane</keyword>
<proteinExistence type="predicted"/>
<dbReference type="PROSITE" id="PS50011">
    <property type="entry name" value="PROTEIN_KINASE_DOM"/>
    <property type="match status" value="1"/>
</dbReference>
<dbReference type="EC" id="2.7.11.1" evidence="1"/>
<evidence type="ECO:0000256" key="5">
    <source>
        <dbReference type="ARBA" id="ARBA00022840"/>
    </source>
</evidence>
<dbReference type="CDD" id="cd14014">
    <property type="entry name" value="STKc_PknB_like"/>
    <property type="match status" value="1"/>
</dbReference>
<evidence type="ECO:0000256" key="1">
    <source>
        <dbReference type="ARBA" id="ARBA00012513"/>
    </source>
</evidence>
<feature type="transmembrane region" description="Helical" evidence="6">
    <location>
        <begin position="279"/>
        <end position="298"/>
    </location>
</feature>
<dbReference type="Proteomes" id="UP000628463">
    <property type="component" value="Unassembled WGS sequence"/>
</dbReference>
<comment type="caution">
    <text evidence="8">The sequence shown here is derived from an EMBL/GenBank/DDBJ whole genome shotgun (WGS) entry which is preliminary data.</text>
</comment>
<dbReference type="Pfam" id="PF00069">
    <property type="entry name" value="Pkinase"/>
    <property type="match status" value="1"/>
</dbReference>
<dbReference type="EMBL" id="JACOPD010000001">
    <property type="protein sequence ID" value="MBC5679368.1"/>
    <property type="molecule type" value="Genomic_DNA"/>
</dbReference>
<evidence type="ECO:0000259" key="7">
    <source>
        <dbReference type="PROSITE" id="PS50011"/>
    </source>
</evidence>
<dbReference type="InterPro" id="IPR000719">
    <property type="entry name" value="Prot_kinase_dom"/>
</dbReference>
<reference evidence="8 9" key="1">
    <citation type="submission" date="2020-08" db="EMBL/GenBank/DDBJ databases">
        <title>Genome public.</title>
        <authorList>
            <person name="Liu C."/>
            <person name="Sun Q."/>
        </authorList>
    </citation>
    <scope>NUCLEOTIDE SEQUENCE [LARGE SCALE GENOMIC DNA]</scope>
    <source>
        <strain evidence="8 9">NSJ-43</strain>
    </source>
</reference>
<feature type="transmembrane region" description="Helical" evidence="6">
    <location>
        <begin position="318"/>
        <end position="338"/>
    </location>
</feature>